<dbReference type="GO" id="GO:0005737">
    <property type="term" value="C:cytoplasm"/>
    <property type="evidence" value="ECO:0000318"/>
    <property type="project" value="GO_Central"/>
</dbReference>
<dbReference type="InterPro" id="IPR008271">
    <property type="entry name" value="Ser/Thr_kinase_AS"/>
</dbReference>
<dbReference type="PANTHER" id="PTHR24348:SF22">
    <property type="entry name" value="NON-SPECIFIC SERINE_THREONINE PROTEIN KINASE"/>
    <property type="match status" value="1"/>
</dbReference>
<evidence type="ECO:0000256" key="5">
    <source>
        <dbReference type="SAM" id="MobiDB-lite"/>
    </source>
</evidence>
<dbReference type="Proteomes" id="UP000000600">
    <property type="component" value="Unassembled WGS sequence"/>
</dbReference>
<dbReference type="SUPFAM" id="SSF56112">
    <property type="entry name" value="Protein kinase-like (PK-like)"/>
    <property type="match status" value="2"/>
</dbReference>
<feature type="region of interest" description="Disordered" evidence="5">
    <location>
        <begin position="717"/>
        <end position="737"/>
    </location>
</feature>
<feature type="region of interest" description="Disordered" evidence="5">
    <location>
        <begin position="590"/>
        <end position="644"/>
    </location>
</feature>
<dbReference type="eggNOG" id="KOG0603">
    <property type="taxonomic scope" value="Eukaryota"/>
</dbReference>
<keyword evidence="2" id="KW-0547">Nucleotide-binding</keyword>
<sequence length="839" mass="99195">MNEPKYKFKRNINSSSQIGNTVVVEDEEGREFSKKTIKSEYYDSCREAVELLKTIQHPNLAKIIDTVEDRDKGEIHIIVEFYELNLDDLIQKDQKFFQNQDNLLDFVKQIINGYCRLMELKVIHRNLKPKNILCNKKENNKYEFKISDYAFAKVKSKFAHDMTFFEGNDYYQAPELKDDNYAYRCDVYSFGLILAQIVFNRKLSEEEKQNQKFPDNQIVFEEILIKSMLIKDHSQRISWTQLRLKYFYNIKELSREKVFRGKNIITHEMVWIKQINKRVSSNIIGDTNEININLKFKNGQEQNDHIVKVLEILNEDQYQYAFLIMEDCDGDLMQFIKKQGNFTYEQILEFLEQLCKGYQFLIKQEIVHRDLKPENILYIKTDKGILYKITDFEHSFDLKMSKKSPNTKTGTLKYQAPEIDAQKDYDNKCDIFSLGIIILVLSTSKEFQVDQFNNVKKRLEEECIIKILQERSFGFDISKLDQRIIELLKKMIRYNPEDRLSWEKLIQYIQDQKQQNLPIQRNFQLSKSNNIFNNDQSFKFQKFNSNNQKLNQQFVVQNQQKSDKNVNNQEQYQFPQFNQKLGQSSKFQNGKEFQFPKNNNQLSTTGKSSLQFQTTKWQQSSNQNQFEQNQLTQNSSQQTKISTSQTIQVKDQKIQNQQTQNQKNELHPTFQIDQQQIPQQGNQTGWGFTQSQSANLSLQAQSCNSKQYPGFTSSINKFSNQQSQKSPIQDQSHAKYQQAQTTIFNKVTLPNDQSIQSSKDANKSSLNINMKGQQQISQNQFAKNQYNWQPPTFHNFSTPQPQQPQNQVKYTAQNNWQYQQNTIPINRFSNLHSRQFYGN</sequence>
<evidence type="ECO:0000256" key="2">
    <source>
        <dbReference type="ARBA" id="ARBA00022741"/>
    </source>
</evidence>
<dbReference type="EMBL" id="CT868541">
    <property type="protein sequence ID" value="CAK85742.1"/>
    <property type="molecule type" value="Genomic_DNA"/>
</dbReference>
<dbReference type="OrthoDB" id="1911848at2759"/>
<dbReference type="OMA" id="AYLIMED"/>
<dbReference type="GO" id="GO:0010506">
    <property type="term" value="P:regulation of autophagy"/>
    <property type="evidence" value="ECO:0007669"/>
    <property type="project" value="InterPro"/>
</dbReference>
<keyword evidence="8" id="KW-1185">Reference proteome</keyword>
<dbReference type="eggNOG" id="KOG0597">
    <property type="taxonomic scope" value="Eukaryota"/>
</dbReference>
<dbReference type="InterPro" id="IPR045269">
    <property type="entry name" value="Atg1-like"/>
</dbReference>
<dbReference type="InParanoid" id="A0DRS5"/>
<evidence type="ECO:0000259" key="6">
    <source>
        <dbReference type="PROSITE" id="PS50011"/>
    </source>
</evidence>
<organism evidence="7 8">
    <name type="scientific">Paramecium tetraurelia</name>
    <dbReference type="NCBI Taxonomy" id="5888"/>
    <lineage>
        <taxon>Eukaryota</taxon>
        <taxon>Sar</taxon>
        <taxon>Alveolata</taxon>
        <taxon>Ciliophora</taxon>
        <taxon>Intramacronucleata</taxon>
        <taxon>Oligohymenophorea</taxon>
        <taxon>Peniculida</taxon>
        <taxon>Parameciidae</taxon>
        <taxon>Paramecium</taxon>
    </lineage>
</organism>
<keyword evidence="4" id="KW-0067">ATP-binding</keyword>
<dbReference type="PROSITE" id="PS00108">
    <property type="entry name" value="PROTEIN_KINASE_ST"/>
    <property type="match status" value="1"/>
</dbReference>
<dbReference type="Pfam" id="PF00069">
    <property type="entry name" value="Pkinase"/>
    <property type="match status" value="2"/>
</dbReference>
<reference evidence="7 8" key="1">
    <citation type="journal article" date="2006" name="Nature">
        <title>Global trends of whole-genome duplications revealed by the ciliate Paramecium tetraurelia.</title>
        <authorList>
            <consortium name="Genoscope"/>
            <person name="Aury J.-M."/>
            <person name="Jaillon O."/>
            <person name="Duret L."/>
            <person name="Noel B."/>
            <person name="Jubin C."/>
            <person name="Porcel B.M."/>
            <person name="Segurens B."/>
            <person name="Daubin V."/>
            <person name="Anthouard V."/>
            <person name="Aiach N."/>
            <person name="Arnaiz O."/>
            <person name="Billaut A."/>
            <person name="Beisson J."/>
            <person name="Blanc I."/>
            <person name="Bouhouche K."/>
            <person name="Camara F."/>
            <person name="Duharcourt S."/>
            <person name="Guigo R."/>
            <person name="Gogendeau D."/>
            <person name="Katinka M."/>
            <person name="Keller A.-M."/>
            <person name="Kissmehl R."/>
            <person name="Klotz C."/>
            <person name="Koll F."/>
            <person name="Le Moue A."/>
            <person name="Lepere C."/>
            <person name="Malinsky S."/>
            <person name="Nowacki M."/>
            <person name="Nowak J.K."/>
            <person name="Plattner H."/>
            <person name="Poulain J."/>
            <person name="Ruiz F."/>
            <person name="Serrano V."/>
            <person name="Zagulski M."/>
            <person name="Dessen P."/>
            <person name="Betermier M."/>
            <person name="Weissenbach J."/>
            <person name="Scarpelli C."/>
            <person name="Schachter V."/>
            <person name="Sperling L."/>
            <person name="Meyer E."/>
            <person name="Cohen J."/>
            <person name="Wincker P."/>
        </authorList>
    </citation>
    <scope>NUCLEOTIDE SEQUENCE [LARGE SCALE GENOMIC DNA]</scope>
    <source>
        <strain evidence="7 8">Stock d4-2</strain>
    </source>
</reference>
<dbReference type="HOGENOM" id="CLU_339041_0_0_1"/>
<evidence type="ECO:0000313" key="7">
    <source>
        <dbReference type="EMBL" id="CAK85742.1"/>
    </source>
</evidence>
<dbReference type="InterPro" id="IPR011009">
    <property type="entry name" value="Kinase-like_dom_sf"/>
</dbReference>
<keyword evidence="1" id="KW-0808">Transferase</keyword>
<dbReference type="STRING" id="5888.A0DRS5"/>
<dbReference type="GO" id="GO:0005524">
    <property type="term" value="F:ATP binding"/>
    <property type="evidence" value="ECO:0007669"/>
    <property type="project" value="UniProtKB-KW"/>
</dbReference>
<feature type="compositionally biased region" description="Low complexity" evidence="5">
    <location>
        <begin position="618"/>
        <end position="644"/>
    </location>
</feature>
<evidence type="ECO:0000256" key="3">
    <source>
        <dbReference type="ARBA" id="ARBA00022777"/>
    </source>
</evidence>
<dbReference type="PANTHER" id="PTHR24348">
    <property type="entry name" value="SERINE/THREONINE-PROTEIN KINASE UNC-51-RELATED"/>
    <property type="match status" value="1"/>
</dbReference>
<dbReference type="GeneID" id="5038924"/>
<proteinExistence type="predicted"/>
<name>A0DRS5_PARTE</name>
<protein>
    <recommendedName>
        <fullName evidence="6">Protein kinase domain-containing protein</fullName>
    </recommendedName>
</protein>
<evidence type="ECO:0000256" key="1">
    <source>
        <dbReference type="ARBA" id="ARBA00022679"/>
    </source>
</evidence>
<keyword evidence="3" id="KW-0418">Kinase</keyword>
<dbReference type="SMART" id="SM00220">
    <property type="entry name" value="S_TKc"/>
    <property type="match status" value="2"/>
</dbReference>
<feature type="compositionally biased region" description="Polar residues" evidence="5">
    <location>
        <begin position="596"/>
        <end position="617"/>
    </location>
</feature>
<accession>A0DRS5</accession>
<evidence type="ECO:0000256" key="4">
    <source>
        <dbReference type="ARBA" id="ARBA00022840"/>
    </source>
</evidence>
<dbReference type="GO" id="GO:0004674">
    <property type="term" value="F:protein serine/threonine kinase activity"/>
    <property type="evidence" value="ECO:0000318"/>
    <property type="project" value="GO_Central"/>
</dbReference>
<dbReference type="InterPro" id="IPR000719">
    <property type="entry name" value="Prot_kinase_dom"/>
</dbReference>
<dbReference type="CDD" id="cd00180">
    <property type="entry name" value="PKc"/>
    <property type="match status" value="2"/>
</dbReference>
<dbReference type="RefSeq" id="XP_001453139.1">
    <property type="nucleotide sequence ID" value="XM_001453102.1"/>
</dbReference>
<dbReference type="KEGG" id="ptm:GSPATT00019460001"/>
<dbReference type="PROSITE" id="PS50011">
    <property type="entry name" value="PROTEIN_KINASE_DOM"/>
    <property type="match status" value="2"/>
</dbReference>
<dbReference type="AlphaFoldDB" id="A0DRS5"/>
<dbReference type="Gene3D" id="1.10.510.10">
    <property type="entry name" value="Transferase(Phosphotransferase) domain 1"/>
    <property type="match status" value="2"/>
</dbReference>
<feature type="domain" description="Protein kinase" evidence="6">
    <location>
        <begin position="244"/>
        <end position="517"/>
    </location>
</feature>
<evidence type="ECO:0000313" key="8">
    <source>
        <dbReference type="Proteomes" id="UP000000600"/>
    </source>
</evidence>
<gene>
    <name evidence="7" type="ORF">GSPATT00019460001</name>
</gene>
<feature type="domain" description="Protein kinase" evidence="6">
    <location>
        <begin position="1"/>
        <end position="247"/>
    </location>
</feature>